<dbReference type="Gene3D" id="1.10.510.10">
    <property type="entry name" value="Transferase(Phosphotransferase) domain 1"/>
    <property type="match status" value="1"/>
</dbReference>
<dbReference type="FunFam" id="1.10.510.10:FF:000571">
    <property type="entry name" value="Maternal embryonic leucine zipper kinase"/>
    <property type="match status" value="1"/>
</dbReference>
<comment type="subunit">
    <text evidence="1">Monomer.</text>
</comment>
<dbReference type="AlphaFoldDB" id="A0AAU9IU29"/>
<evidence type="ECO:0000256" key="4">
    <source>
        <dbReference type="PROSITE-ProRule" id="PRU10141"/>
    </source>
</evidence>
<feature type="region of interest" description="Disordered" evidence="6">
    <location>
        <begin position="434"/>
        <end position="472"/>
    </location>
</feature>
<reference evidence="8" key="1">
    <citation type="submission" date="2021-09" db="EMBL/GenBank/DDBJ databases">
        <authorList>
            <consortium name="AG Swart"/>
            <person name="Singh M."/>
            <person name="Singh A."/>
            <person name="Seah K."/>
            <person name="Emmerich C."/>
        </authorList>
    </citation>
    <scope>NUCLEOTIDE SEQUENCE</scope>
    <source>
        <strain evidence="8">ATCC30299</strain>
    </source>
</reference>
<keyword evidence="5" id="KW-0418">Kinase</keyword>
<dbReference type="SMART" id="SM00220">
    <property type="entry name" value="S_TKc"/>
    <property type="match status" value="1"/>
</dbReference>
<dbReference type="InterPro" id="IPR000719">
    <property type="entry name" value="Prot_kinase_dom"/>
</dbReference>
<protein>
    <recommendedName>
        <fullName evidence="7">Protein kinase domain-containing protein</fullName>
    </recommendedName>
</protein>
<feature type="compositionally biased region" description="Basic and acidic residues" evidence="6">
    <location>
        <begin position="434"/>
        <end position="465"/>
    </location>
</feature>
<dbReference type="EMBL" id="CAJZBQ010000021">
    <property type="protein sequence ID" value="CAG9319146.1"/>
    <property type="molecule type" value="Genomic_DNA"/>
</dbReference>
<feature type="binding site" evidence="4">
    <location>
        <position position="162"/>
    </location>
    <ligand>
        <name>ATP</name>
        <dbReference type="ChEBI" id="CHEBI:30616"/>
    </ligand>
</feature>
<evidence type="ECO:0000313" key="8">
    <source>
        <dbReference type="EMBL" id="CAG9319146.1"/>
    </source>
</evidence>
<dbReference type="SUPFAM" id="SSF56112">
    <property type="entry name" value="Protein kinase-like (PK-like)"/>
    <property type="match status" value="1"/>
</dbReference>
<dbReference type="PROSITE" id="PS00107">
    <property type="entry name" value="PROTEIN_KINASE_ATP"/>
    <property type="match status" value="1"/>
</dbReference>
<comment type="similarity">
    <text evidence="5">Belongs to the protein kinase superfamily.</text>
</comment>
<comment type="caution">
    <text evidence="8">The sequence shown here is derived from an EMBL/GenBank/DDBJ whole genome shotgun (WGS) entry which is preliminary data.</text>
</comment>
<dbReference type="CDD" id="cd05117">
    <property type="entry name" value="STKc_CAMK"/>
    <property type="match status" value="1"/>
</dbReference>
<dbReference type="PROSITE" id="PS00108">
    <property type="entry name" value="PROTEIN_KINASE_ST"/>
    <property type="match status" value="1"/>
</dbReference>
<evidence type="ECO:0000313" key="9">
    <source>
        <dbReference type="Proteomes" id="UP001162131"/>
    </source>
</evidence>
<evidence type="ECO:0000256" key="3">
    <source>
        <dbReference type="ARBA" id="ARBA00022840"/>
    </source>
</evidence>
<evidence type="ECO:0000259" key="7">
    <source>
        <dbReference type="PROSITE" id="PS50011"/>
    </source>
</evidence>
<dbReference type="InterPro" id="IPR017441">
    <property type="entry name" value="Protein_kinase_ATP_BS"/>
</dbReference>
<dbReference type="InterPro" id="IPR001849">
    <property type="entry name" value="PH_domain"/>
</dbReference>
<dbReference type="InterPro" id="IPR008271">
    <property type="entry name" value="Ser/Thr_kinase_AS"/>
</dbReference>
<gene>
    <name evidence="8" type="ORF">BSTOLATCC_MIC22491</name>
</gene>
<keyword evidence="5" id="KW-0723">Serine/threonine-protein kinase</keyword>
<dbReference type="InterPro" id="IPR011009">
    <property type="entry name" value="Kinase-like_dom_sf"/>
</dbReference>
<keyword evidence="2 4" id="KW-0547">Nucleotide-binding</keyword>
<proteinExistence type="inferred from homology"/>
<dbReference type="SMART" id="SM00233">
    <property type="entry name" value="PH"/>
    <property type="match status" value="1"/>
</dbReference>
<evidence type="ECO:0000256" key="1">
    <source>
        <dbReference type="ARBA" id="ARBA00011245"/>
    </source>
</evidence>
<dbReference type="PROSITE" id="PS50011">
    <property type="entry name" value="PROTEIN_KINASE_DOM"/>
    <property type="match status" value="1"/>
</dbReference>
<keyword evidence="9" id="KW-1185">Reference proteome</keyword>
<name>A0AAU9IU29_9CILI</name>
<dbReference type="GO" id="GO:0005524">
    <property type="term" value="F:ATP binding"/>
    <property type="evidence" value="ECO:0007669"/>
    <property type="project" value="UniProtKB-UniRule"/>
</dbReference>
<dbReference type="SUPFAM" id="SSF50729">
    <property type="entry name" value="PH domain-like"/>
    <property type="match status" value="1"/>
</dbReference>
<keyword evidence="5" id="KW-0808">Transferase</keyword>
<evidence type="ECO:0000256" key="2">
    <source>
        <dbReference type="ARBA" id="ARBA00022741"/>
    </source>
</evidence>
<keyword evidence="3 4" id="KW-0067">ATP-binding</keyword>
<feature type="domain" description="Protein kinase" evidence="7">
    <location>
        <begin position="133"/>
        <end position="391"/>
    </location>
</feature>
<dbReference type="GO" id="GO:0004674">
    <property type="term" value="F:protein serine/threonine kinase activity"/>
    <property type="evidence" value="ECO:0007669"/>
    <property type="project" value="UniProtKB-KW"/>
</dbReference>
<accession>A0AAU9IU29</accession>
<evidence type="ECO:0000256" key="5">
    <source>
        <dbReference type="RuleBase" id="RU000304"/>
    </source>
</evidence>
<evidence type="ECO:0000256" key="6">
    <source>
        <dbReference type="SAM" id="MobiDB-lite"/>
    </source>
</evidence>
<dbReference type="FunFam" id="3.30.200.20:FF:000042">
    <property type="entry name" value="Aurora kinase A"/>
    <property type="match status" value="1"/>
</dbReference>
<dbReference type="PANTHER" id="PTHR24347">
    <property type="entry name" value="SERINE/THREONINE-PROTEIN KINASE"/>
    <property type="match status" value="1"/>
</dbReference>
<sequence length="490" mass="56459">MQTIFEKSDISKSGEFWTPTTEAKEKLTKSLVYQGVLWELIQPGLIKKRNILVSGKALFVLKKDLSVAKKMVNLEWKIVEPFVETCNERSRYGLRILYKSHGFDFYAESSEDLDHWVENLSKIAIMTNVEDDYEFAKVIGRGGFAKIYLAKNIETQQDFAIKSIEKSQVVNFPSNFAQLVSEIKIMRSLDHPNVVKLHKVYESETHIHLVLDYLAGGDLMKRLKLKSFYPEELAAKLVYKLLQVLSYLHSMGITHRDIKLENIVLLSKSNDIEFKLIDFGLSCENTESMKLRCGSPGYVAPEILMKQPYTSKVDIYSAGILLYTLLSGVFPYCEIGWNQKSIAKSKDFRLFFEDEQWSHVSRAAIQMVIWMTDPNPSCRISIEDALTSKWISSFITGIKINDIHRNSKLRIGKTRGEISRVKTCHTERDLALINERSKESPATDKSPNSREEHNRNKQIELKEAQTPKYNASIRRKSLHILKDLRKFENN</sequence>
<organism evidence="8 9">
    <name type="scientific">Blepharisma stoltei</name>
    <dbReference type="NCBI Taxonomy" id="1481888"/>
    <lineage>
        <taxon>Eukaryota</taxon>
        <taxon>Sar</taxon>
        <taxon>Alveolata</taxon>
        <taxon>Ciliophora</taxon>
        <taxon>Postciliodesmatophora</taxon>
        <taxon>Heterotrichea</taxon>
        <taxon>Heterotrichida</taxon>
        <taxon>Blepharismidae</taxon>
        <taxon>Blepharisma</taxon>
    </lineage>
</organism>
<dbReference type="Proteomes" id="UP001162131">
    <property type="component" value="Unassembled WGS sequence"/>
</dbReference>
<dbReference type="Pfam" id="PF00069">
    <property type="entry name" value="Pkinase"/>
    <property type="match status" value="1"/>
</dbReference>